<reference evidence="2" key="1">
    <citation type="submission" date="2022-01" db="EMBL/GenBank/DDBJ databases">
        <title>Collection of gut derived symbiotic bacterial strains cultured from healthy donors.</title>
        <authorList>
            <person name="Lin H."/>
            <person name="Kohout C."/>
            <person name="Waligurski E."/>
            <person name="Pamer E.G."/>
        </authorList>
    </citation>
    <scope>NUCLEOTIDE SEQUENCE</scope>
    <source>
        <strain evidence="2">DFI.1.149</strain>
    </source>
</reference>
<evidence type="ECO:0000313" key="2">
    <source>
        <dbReference type="EMBL" id="MCG4960209.1"/>
    </source>
</evidence>
<dbReference type="Pfam" id="PF19898">
    <property type="entry name" value="DUF6371"/>
    <property type="match status" value="1"/>
</dbReference>
<dbReference type="InterPro" id="IPR045951">
    <property type="entry name" value="DUF6371"/>
</dbReference>
<gene>
    <name evidence="2" type="ORF">L0P03_10165</name>
</gene>
<dbReference type="AlphaFoldDB" id="A0AAW5C5B3"/>
<dbReference type="Proteomes" id="UP001199750">
    <property type="component" value="Unassembled WGS sequence"/>
</dbReference>
<protein>
    <submittedName>
        <fullName evidence="2">DUF6371 domain-containing protein</fullName>
    </submittedName>
</protein>
<name>A0AAW5C5B3_9BACT</name>
<evidence type="ECO:0000259" key="1">
    <source>
        <dbReference type="Pfam" id="PF19898"/>
    </source>
</evidence>
<evidence type="ECO:0000313" key="3">
    <source>
        <dbReference type="Proteomes" id="UP001199750"/>
    </source>
</evidence>
<organism evidence="2 3">
    <name type="scientific">Odoribacter splanchnicus</name>
    <dbReference type="NCBI Taxonomy" id="28118"/>
    <lineage>
        <taxon>Bacteria</taxon>
        <taxon>Pseudomonadati</taxon>
        <taxon>Bacteroidota</taxon>
        <taxon>Bacteroidia</taxon>
        <taxon>Bacteroidales</taxon>
        <taxon>Odoribacteraceae</taxon>
        <taxon>Odoribacter</taxon>
    </lineage>
</organism>
<dbReference type="EMBL" id="JAKNDN010000018">
    <property type="protein sequence ID" value="MCG4960209.1"/>
    <property type="molecule type" value="Genomic_DNA"/>
</dbReference>
<comment type="caution">
    <text evidence="2">The sequence shown here is derived from an EMBL/GenBank/DDBJ whole genome shotgun (WGS) entry which is preliminary data.</text>
</comment>
<proteinExistence type="predicted"/>
<feature type="domain" description="DUF6371" evidence="1">
    <location>
        <begin position="3"/>
        <end position="133"/>
    </location>
</feature>
<sequence>MATYRLQSATYGRIVFPQIDAAGNCRTAKIMAYNPATGHRIKERPGSFNWLHRILISQGKLSRDFRLRQCLFGEHLLPAHPLKPVGIVESEKTALICSLTYPKLLWLATGSKYNFTPDRFLPLSGRIINAIPDAGSYRFWTLKAKAVIRLVRCQFHVSDCIERAATLDEHQRGIDIADLILDNRPPQFF</sequence>
<accession>A0AAW5C5B3</accession>